<evidence type="ECO:0000313" key="3">
    <source>
        <dbReference type="Proteomes" id="UP000241394"/>
    </source>
</evidence>
<dbReference type="Proteomes" id="UP000241394">
    <property type="component" value="Chromosome LG22"/>
</dbReference>
<keyword evidence="3" id="KW-1185">Reference proteome</keyword>
<proteinExistence type="predicted"/>
<protein>
    <submittedName>
        <fullName evidence="2">TBC1 domain family member 22A like</fullName>
    </submittedName>
</protein>
<organism evidence="2 3">
    <name type="scientific">Actinidia chinensis var. chinensis</name>
    <name type="common">Chinese soft-hair kiwi</name>
    <dbReference type="NCBI Taxonomy" id="1590841"/>
    <lineage>
        <taxon>Eukaryota</taxon>
        <taxon>Viridiplantae</taxon>
        <taxon>Streptophyta</taxon>
        <taxon>Embryophyta</taxon>
        <taxon>Tracheophyta</taxon>
        <taxon>Spermatophyta</taxon>
        <taxon>Magnoliopsida</taxon>
        <taxon>eudicotyledons</taxon>
        <taxon>Gunneridae</taxon>
        <taxon>Pentapetalae</taxon>
        <taxon>asterids</taxon>
        <taxon>Ericales</taxon>
        <taxon>Actinidiaceae</taxon>
        <taxon>Actinidia</taxon>
    </lineage>
</organism>
<reference evidence="2 3" key="1">
    <citation type="submission" date="2017-07" db="EMBL/GenBank/DDBJ databases">
        <title>An improved, manually edited Actinidia chinensis var. chinensis (kiwifruit) genome highlights the challenges associated with draft genomes and gene prediction in plants.</title>
        <authorList>
            <person name="Pilkington S."/>
            <person name="Crowhurst R."/>
            <person name="Hilario E."/>
            <person name="Nardozza S."/>
            <person name="Fraser L."/>
            <person name="Peng Y."/>
            <person name="Gunaseelan K."/>
            <person name="Simpson R."/>
            <person name="Tahir J."/>
            <person name="Deroles S."/>
            <person name="Templeton K."/>
            <person name="Luo Z."/>
            <person name="Davy M."/>
            <person name="Cheng C."/>
            <person name="Mcneilage M."/>
            <person name="Scaglione D."/>
            <person name="Liu Y."/>
            <person name="Zhang Q."/>
            <person name="Datson P."/>
            <person name="De Silva N."/>
            <person name="Gardiner S."/>
            <person name="Bassett H."/>
            <person name="Chagne D."/>
            <person name="Mccallum J."/>
            <person name="Dzierzon H."/>
            <person name="Deng C."/>
            <person name="Wang Y.-Y."/>
            <person name="Barron N."/>
            <person name="Manako K."/>
            <person name="Bowen J."/>
            <person name="Foster T."/>
            <person name="Erridge Z."/>
            <person name="Tiffin H."/>
            <person name="Waite C."/>
            <person name="Davies K."/>
            <person name="Grierson E."/>
            <person name="Laing W."/>
            <person name="Kirk R."/>
            <person name="Chen X."/>
            <person name="Wood M."/>
            <person name="Montefiori M."/>
            <person name="Brummell D."/>
            <person name="Schwinn K."/>
            <person name="Catanach A."/>
            <person name="Fullerton C."/>
            <person name="Li D."/>
            <person name="Meiyalaghan S."/>
            <person name="Nieuwenhuizen N."/>
            <person name="Read N."/>
            <person name="Prakash R."/>
            <person name="Hunter D."/>
            <person name="Zhang H."/>
            <person name="Mckenzie M."/>
            <person name="Knabel M."/>
            <person name="Harris A."/>
            <person name="Allan A."/>
            <person name="Chen A."/>
            <person name="Janssen B."/>
            <person name="Plunkett B."/>
            <person name="Dwamena C."/>
            <person name="Voogd C."/>
            <person name="Leif D."/>
            <person name="Lafferty D."/>
            <person name="Souleyre E."/>
            <person name="Varkonyi-Gasic E."/>
            <person name="Gambi F."/>
            <person name="Hanley J."/>
            <person name="Yao J.-L."/>
            <person name="Cheung J."/>
            <person name="David K."/>
            <person name="Warren B."/>
            <person name="Marsh K."/>
            <person name="Snowden K."/>
            <person name="Lin-Wang K."/>
            <person name="Brian L."/>
            <person name="Martinez-Sanchez M."/>
            <person name="Wang M."/>
            <person name="Ileperuma N."/>
            <person name="Macnee N."/>
            <person name="Campin R."/>
            <person name="Mcatee P."/>
            <person name="Drummond R."/>
            <person name="Espley R."/>
            <person name="Ireland H."/>
            <person name="Wu R."/>
            <person name="Atkinson R."/>
            <person name="Karunairetnam S."/>
            <person name="Bulley S."/>
            <person name="Chunkath S."/>
            <person name="Hanley Z."/>
            <person name="Storey R."/>
            <person name="Thrimawithana A."/>
            <person name="Thomson S."/>
            <person name="David C."/>
            <person name="Testolin R."/>
        </authorList>
    </citation>
    <scope>NUCLEOTIDE SEQUENCE [LARGE SCALE GENOMIC DNA]</scope>
    <source>
        <strain evidence="3">cv. Red5</strain>
        <tissue evidence="2">Young leaf</tissue>
    </source>
</reference>
<dbReference type="OMA" id="KSEPRAC"/>
<dbReference type="AlphaFoldDB" id="A0A2R6PW08"/>
<reference evidence="3" key="2">
    <citation type="journal article" date="2018" name="BMC Genomics">
        <title>A manually annotated Actinidia chinensis var. chinensis (kiwifruit) genome highlights the challenges associated with draft genomes and gene prediction in plants.</title>
        <authorList>
            <person name="Pilkington S.M."/>
            <person name="Crowhurst R."/>
            <person name="Hilario E."/>
            <person name="Nardozza S."/>
            <person name="Fraser L."/>
            <person name="Peng Y."/>
            <person name="Gunaseelan K."/>
            <person name="Simpson R."/>
            <person name="Tahir J."/>
            <person name="Deroles S.C."/>
            <person name="Templeton K."/>
            <person name="Luo Z."/>
            <person name="Davy M."/>
            <person name="Cheng C."/>
            <person name="McNeilage M."/>
            <person name="Scaglione D."/>
            <person name="Liu Y."/>
            <person name="Zhang Q."/>
            <person name="Datson P."/>
            <person name="De Silva N."/>
            <person name="Gardiner S.E."/>
            <person name="Bassett H."/>
            <person name="Chagne D."/>
            <person name="McCallum J."/>
            <person name="Dzierzon H."/>
            <person name="Deng C."/>
            <person name="Wang Y.Y."/>
            <person name="Barron L."/>
            <person name="Manako K."/>
            <person name="Bowen J."/>
            <person name="Foster T.M."/>
            <person name="Erridge Z.A."/>
            <person name="Tiffin H."/>
            <person name="Waite C.N."/>
            <person name="Davies K.M."/>
            <person name="Grierson E.P."/>
            <person name="Laing W.A."/>
            <person name="Kirk R."/>
            <person name="Chen X."/>
            <person name="Wood M."/>
            <person name="Montefiori M."/>
            <person name="Brummell D.A."/>
            <person name="Schwinn K.E."/>
            <person name="Catanach A."/>
            <person name="Fullerton C."/>
            <person name="Li D."/>
            <person name="Meiyalaghan S."/>
            <person name="Nieuwenhuizen N."/>
            <person name="Read N."/>
            <person name="Prakash R."/>
            <person name="Hunter D."/>
            <person name="Zhang H."/>
            <person name="McKenzie M."/>
            <person name="Knabel M."/>
            <person name="Harris A."/>
            <person name="Allan A.C."/>
            <person name="Gleave A."/>
            <person name="Chen A."/>
            <person name="Janssen B.J."/>
            <person name="Plunkett B."/>
            <person name="Ampomah-Dwamena C."/>
            <person name="Voogd C."/>
            <person name="Leif D."/>
            <person name="Lafferty D."/>
            <person name="Souleyre E.J.F."/>
            <person name="Varkonyi-Gasic E."/>
            <person name="Gambi F."/>
            <person name="Hanley J."/>
            <person name="Yao J.L."/>
            <person name="Cheung J."/>
            <person name="David K.M."/>
            <person name="Warren B."/>
            <person name="Marsh K."/>
            <person name="Snowden K.C."/>
            <person name="Lin-Wang K."/>
            <person name="Brian L."/>
            <person name="Martinez-Sanchez M."/>
            <person name="Wang M."/>
            <person name="Ileperuma N."/>
            <person name="Macnee N."/>
            <person name="Campin R."/>
            <person name="McAtee P."/>
            <person name="Drummond R.S.M."/>
            <person name="Espley R.V."/>
            <person name="Ireland H.S."/>
            <person name="Wu R."/>
            <person name="Atkinson R.G."/>
            <person name="Karunairetnam S."/>
            <person name="Bulley S."/>
            <person name="Chunkath S."/>
            <person name="Hanley Z."/>
            <person name="Storey R."/>
            <person name="Thrimawithana A.H."/>
            <person name="Thomson S."/>
            <person name="David C."/>
            <person name="Testolin R."/>
            <person name="Huang H."/>
            <person name="Hellens R.P."/>
            <person name="Schaffer R.J."/>
        </authorList>
    </citation>
    <scope>NUCLEOTIDE SEQUENCE [LARGE SCALE GENOMIC DNA]</scope>
    <source>
        <strain evidence="3">cv. Red5</strain>
    </source>
</reference>
<evidence type="ECO:0000313" key="2">
    <source>
        <dbReference type="EMBL" id="PSR97835.1"/>
    </source>
</evidence>
<dbReference type="PANTHER" id="PTHR33181:SF59">
    <property type="entry name" value="OVATE FAMILY PROTEIN"/>
    <property type="match status" value="1"/>
</dbReference>
<dbReference type="Gramene" id="PSR97835">
    <property type="protein sequence ID" value="PSR97835"/>
    <property type="gene ID" value="CEY00_Acc24482"/>
</dbReference>
<accession>A0A2R6PW08</accession>
<dbReference type="OrthoDB" id="1858060at2759"/>
<evidence type="ECO:0000256" key="1">
    <source>
        <dbReference type="SAM" id="MobiDB-lite"/>
    </source>
</evidence>
<dbReference type="FunCoup" id="A0A2R6PW08">
    <property type="interactions" value="436"/>
</dbReference>
<sequence length="91" mass="10110">MASWVRTITSPFRKACTIFNQQQPNTNRPDHKSHHHQRGTATGGYSEERTSTGPLQLHGEVMACGYEDVQVMWSILDMKSNSCTTTAAPTS</sequence>
<name>A0A2R6PW08_ACTCC</name>
<dbReference type="PANTHER" id="PTHR33181">
    <property type="entry name" value="OS01G0778500 PROTEIN"/>
    <property type="match status" value="1"/>
</dbReference>
<feature type="region of interest" description="Disordered" evidence="1">
    <location>
        <begin position="20"/>
        <end position="52"/>
    </location>
</feature>
<dbReference type="InParanoid" id="A0A2R6PW08"/>
<dbReference type="STRING" id="1590841.A0A2R6PW08"/>
<comment type="caution">
    <text evidence="2">The sequence shown here is derived from an EMBL/GenBank/DDBJ whole genome shotgun (WGS) entry which is preliminary data.</text>
</comment>
<gene>
    <name evidence="2" type="ORF">CEY00_Acc24482</name>
</gene>
<dbReference type="EMBL" id="NKQK01000022">
    <property type="protein sequence ID" value="PSR97835.1"/>
    <property type="molecule type" value="Genomic_DNA"/>
</dbReference>